<dbReference type="EMBL" id="VWCJ01000015">
    <property type="protein sequence ID" value="KAA4993441.1"/>
    <property type="molecule type" value="Genomic_DNA"/>
</dbReference>
<proteinExistence type="predicted"/>
<evidence type="ECO:0000256" key="1">
    <source>
        <dbReference type="SAM" id="MobiDB-lite"/>
    </source>
</evidence>
<dbReference type="AlphaFoldDB" id="A0A642FDC9"/>
<organism evidence="2 3">
    <name type="scientific">Bacteroides fragilis</name>
    <dbReference type="NCBI Taxonomy" id="817"/>
    <lineage>
        <taxon>Bacteria</taxon>
        <taxon>Pseudomonadati</taxon>
        <taxon>Bacteroidota</taxon>
        <taxon>Bacteroidia</taxon>
        <taxon>Bacteroidales</taxon>
        <taxon>Bacteroidaceae</taxon>
        <taxon>Bacteroides</taxon>
    </lineage>
</organism>
<protein>
    <submittedName>
        <fullName evidence="2">Uncharacterized protein</fullName>
    </submittedName>
</protein>
<evidence type="ECO:0000313" key="2">
    <source>
        <dbReference type="EMBL" id="KAA4993441.1"/>
    </source>
</evidence>
<feature type="region of interest" description="Disordered" evidence="1">
    <location>
        <begin position="1"/>
        <end position="20"/>
    </location>
</feature>
<accession>A0A642FDC9</accession>
<dbReference type="Proteomes" id="UP000460666">
    <property type="component" value="Unassembled WGS sequence"/>
</dbReference>
<gene>
    <name evidence="2" type="ORF">F2Z89_18400</name>
</gene>
<name>A0A642FDC9_BACFG</name>
<reference evidence="2 3" key="1">
    <citation type="journal article" date="2019" name="Nat. Med.">
        <title>A library of human gut bacterial isolates paired with longitudinal multiomics data enables mechanistic microbiome research.</title>
        <authorList>
            <person name="Poyet M."/>
            <person name="Groussin M."/>
            <person name="Gibbons S.M."/>
            <person name="Avila-Pacheco J."/>
            <person name="Jiang X."/>
            <person name="Kearney S.M."/>
            <person name="Perrotta A.R."/>
            <person name="Berdy B."/>
            <person name="Zhao S."/>
            <person name="Lieberman T.D."/>
            <person name="Swanson P.K."/>
            <person name="Smith M."/>
            <person name="Roesemann S."/>
            <person name="Alexander J.E."/>
            <person name="Rich S.A."/>
            <person name="Livny J."/>
            <person name="Vlamakis H."/>
            <person name="Clish C."/>
            <person name="Bullock K."/>
            <person name="Deik A."/>
            <person name="Scott J."/>
            <person name="Pierce K.A."/>
            <person name="Xavier R.J."/>
            <person name="Alm E.J."/>
        </authorList>
    </citation>
    <scope>NUCLEOTIDE SEQUENCE [LARGE SCALE GENOMIC DNA]</scope>
    <source>
        <strain evidence="2 3">BIOML-A46</strain>
    </source>
</reference>
<sequence length="88" mass="10343">MSLHWTNKNSTANHRNSKKTTTFVFSKRSVTSMRKYPIIQHVESDSQHSTKWLKEGGTTRICKTMKHNGLHLSLHSVYLSKQRLYRLK</sequence>
<evidence type="ECO:0000313" key="3">
    <source>
        <dbReference type="Proteomes" id="UP000460666"/>
    </source>
</evidence>
<comment type="caution">
    <text evidence="2">The sequence shown here is derived from an EMBL/GenBank/DDBJ whole genome shotgun (WGS) entry which is preliminary data.</text>
</comment>